<evidence type="ECO:0000256" key="8">
    <source>
        <dbReference type="SAM" id="Phobius"/>
    </source>
</evidence>
<dbReference type="GO" id="GO:0046872">
    <property type="term" value="F:metal ion binding"/>
    <property type="evidence" value="ECO:0007669"/>
    <property type="project" value="UniProtKB-KW"/>
</dbReference>
<dbReference type="Proteomes" id="UP000038009">
    <property type="component" value="Unassembled WGS sequence"/>
</dbReference>
<evidence type="ECO:0000256" key="6">
    <source>
        <dbReference type="ARBA" id="ARBA00023136"/>
    </source>
</evidence>
<dbReference type="PRINTS" id="PR00363">
    <property type="entry name" value="CYTOCHROMEB5"/>
</dbReference>
<comment type="caution">
    <text evidence="10">The sequence shown here is derived from an EMBL/GenBank/DDBJ whole genome shotgun (WGS) entry which is preliminary data.</text>
</comment>
<dbReference type="Pfam" id="PF00173">
    <property type="entry name" value="Cyt-b5"/>
    <property type="match status" value="1"/>
</dbReference>
<dbReference type="PANTHER" id="PTHR19359:SF14">
    <property type="entry name" value="CYTOCHROME B5 A"/>
    <property type="match status" value="1"/>
</dbReference>
<dbReference type="SUPFAM" id="SSF55856">
    <property type="entry name" value="Cytochrome b5-like heme/steroid binding domain"/>
    <property type="match status" value="1"/>
</dbReference>
<evidence type="ECO:0000256" key="4">
    <source>
        <dbReference type="ARBA" id="ARBA00022723"/>
    </source>
</evidence>
<comment type="similarity">
    <text evidence="7">Belongs to the cytochrome b5 family.</text>
</comment>
<protein>
    <submittedName>
        <fullName evidence="10">Putative cytochrome b5-like protein</fullName>
    </submittedName>
</protein>
<evidence type="ECO:0000259" key="9">
    <source>
        <dbReference type="PROSITE" id="PS50255"/>
    </source>
</evidence>
<comment type="subcellular location">
    <subcellularLocation>
        <location evidence="1">Membrane</location>
    </subcellularLocation>
</comment>
<dbReference type="FunFam" id="3.10.120.10:FF:000002">
    <property type="entry name" value="Cytochrome b5 type B"/>
    <property type="match status" value="1"/>
</dbReference>
<evidence type="ECO:0000313" key="11">
    <source>
        <dbReference type="Proteomes" id="UP000038009"/>
    </source>
</evidence>
<dbReference type="InterPro" id="IPR050668">
    <property type="entry name" value="Cytochrome_b5"/>
</dbReference>
<feature type="domain" description="Cytochrome b5 heme-binding" evidence="9">
    <location>
        <begin position="4"/>
        <end position="80"/>
    </location>
</feature>
<dbReference type="AlphaFoldDB" id="A0A0N1I7S9"/>
<dbReference type="PANTHER" id="PTHR19359">
    <property type="entry name" value="CYTOCHROME B5"/>
    <property type="match status" value="1"/>
</dbReference>
<dbReference type="GO" id="GO:0020037">
    <property type="term" value="F:heme binding"/>
    <property type="evidence" value="ECO:0007669"/>
    <property type="project" value="TreeGrafter"/>
</dbReference>
<reference evidence="10 11" key="1">
    <citation type="journal article" date="2015" name="PLoS Pathog.">
        <title>Leptomonas seymouri: Adaptations to the Dixenous Life Cycle Analyzed by Genome Sequencing, Transcriptome Profiling and Co-infection with Leishmania donovani.</title>
        <authorList>
            <person name="Kraeva N."/>
            <person name="Butenko A."/>
            <person name="Hlavacova J."/>
            <person name="Kostygov A."/>
            <person name="Myskova J."/>
            <person name="Grybchuk D."/>
            <person name="Lestinova T."/>
            <person name="Votypka J."/>
            <person name="Volf P."/>
            <person name="Opperdoes F."/>
            <person name="Flegontov P."/>
            <person name="Lukes J."/>
            <person name="Yurchenko V."/>
        </authorList>
    </citation>
    <scope>NUCLEOTIDE SEQUENCE [LARGE SCALE GENOMIC DNA]</scope>
    <source>
        <strain evidence="10 11">ATCC 30220</strain>
    </source>
</reference>
<evidence type="ECO:0000256" key="5">
    <source>
        <dbReference type="ARBA" id="ARBA00023004"/>
    </source>
</evidence>
<gene>
    <name evidence="10" type="ORF">ABL78_1198</name>
</gene>
<dbReference type="PROSITE" id="PS50255">
    <property type="entry name" value="CYTOCHROME_B5_2"/>
    <property type="match status" value="1"/>
</dbReference>
<organism evidence="10 11">
    <name type="scientific">Leptomonas seymouri</name>
    <dbReference type="NCBI Taxonomy" id="5684"/>
    <lineage>
        <taxon>Eukaryota</taxon>
        <taxon>Discoba</taxon>
        <taxon>Euglenozoa</taxon>
        <taxon>Kinetoplastea</taxon>
        <taxon>Metakinetoplastina</taxon>
        <taxon>Trypanosomatida</taxon>
        <taxon>Trypanosomatidae</taxon>
        <taxon>Leishmaniinae</taxon>
        <taxon>Leptomonas</taxon>
    </lineage>
</organism>
<dbReference type="GO" id="GO:0016020">
    <property type="term" value="C:membrane"/>
    <property type="evidence" value="ECO:0007669"/>
    <property type="project" value="UniProtKB-SubCell"/>
</dbReference>
<dbReference type="InterPro" id="IPR001199">
    <property type="entry name" value="Cyt_B5-like_heme/steroid-bd"/>
</dbReference>
<keyword evidence="8" id="KW-1133">Transmembrane helix</keyword>
<keyword evidence="4" id="KW-0479">Metal-binding</keyword>
<proteinExistence type="inferred from homology"/>
<dbReference type="EMBL" id="LJSK01000018">
    <property type="protein sequence ID" value="KPI89705.1"/>
    <property type="molecule type" value="Genomic_DNA"/>
</dbReference>
<sequence>MSTPNLIRLSEVEKHTAEDDLWFVKDHKVYDISKFVDQHPGGVDTLLGVAGKDGTYDFDAVGHSDTAVQDLARYYIGDVHPEDVDKVPQASIKAANNYFGIAVIVIVAAVCAFFIFKP</sequence>
<evidence type="ECO:0000256" key="7">
    <source>
        <dbReference type="ARBA" id="ARBA00038168"/>
    </source>
</evidence>
<accession>A0A0N1I7S9</accession>
<dbReference type="OMA" id="AYFAWRY"/>
<dbReference type="Gene3D" id="3.10.120.10">
    <property type="entry name" value="Cytochrome b5-like heme/steroid binding domain"/>
    <property type="match status" value="1"/>
</dbReference>
<evidence type="ECO:0000256" key="1">
    <source>
        <dbReference type="ARBA" id="ARBA00004370"/>
    </source>
</evidence>
<evidence type="ECO:0000313" key="10">
    <source>
        <dbReference type="EMBL" id="KPI89705.1"/>
    </source>
</evidence>
<evidence type="ECO:0000256" key="3">
    <source>
        <dbReference type="ARBA" id="ARBA00022692"/>
    </source>
</evidence>
<name>A0A0N1I7S9_LEPSE</name>
<dbReference type="InterPro" id="IPR036400">
    <property type="entry name" value="Cyt_B5-like_heme/steroid_sf"/>
</dbReference>
<dbReference type="OrthoDB" id="260519at2759"/>
<feature type="transmembrane region" description="Helical" evidence="8">
    <location>
        <begin position="98"/>
        <end position="116"/>
    </location>
</feature>
<keyword evidence="2" id="KW-0349">Heme</keyword>
<evidence type="ECO:0000256" key="2">
    <source>
        <dbReference type="ARBA" id="ARBA00022617"/>
    </source>
</evidence>
<dbReference type="SMART" id="SM01117">
    <property type="entry name" value="Cyt-b5"/>
    <property type="match status" value="1"/>
</dbReference>
<keyword evidence="3 8" id="KW-0812">Transmembrane</keyword>
<keyword evidence="6 8" id="KW-0472">Membrane</keyword>
<keyword evidence="11" id="KW-1185">Reference proteome</keyword>
<dbReference type="VEuPathDB" id="TriTrypDB:Lsey_0018_0350"/>
<keyword evidence="5" id="KW-0408">Iron</keyword>